<evidence type="ECO:0000256" key="1">
    <source>
        <dbReference type="SAM" id="MobiDB-lite"/>
    </source>
</evidence>
<dbReference type="EMBL" id="CP144697">
    <property type="protein sequence ID" value="WVZ14638.1"/>
    <property type="molecule type" value="Genomic_DNA"/>
</dbReference>
<feature type="region of interest" description="Disordered" evidence="1">
    <location>
        <begin position="106"/>
        <end position="125"/>
    </location>
</feature>
<reference evidence="2 3" key="1">
    <citation type="journal article" date="2023" name="Life. Sci Alliance">
        <title>Evolutionary insights into 3D genome organization and epigenetic landscape of Vigna mungo.</title>
        <authorList>
            <person name="Junaid A."/>
            <person name="Singh B."/>
            <person name="Bhatia S."/>
        </authorList>
    </citation>
    <scope>NUCLEOTIDE SEQUENCE [LARGE SCALE GENOMIC DNA]</scope>
    <source>
        <strain evidence="2">Urdbean</strain>
    </source>
</reference>
<evidence type="ECO:0000313" key="2">
    <source>
        <dbReference type="EMBL" id="WVZ14638.1"/>
    </source>
</evidence>
<evidence type="ECO:0000313" key="3">
    <source>
        <dbReference type="Proteomes" id="UP001374535"/>
    </source>
</evidence>
<organism evidence="2 3">
    <name type="scientific">Vigna mungo</name>
    <name type="common">Black gram</name>
    <name type="synonym">Phaseolus mungo</name>
    <dbReference type="NCBI Taxonomy" id="3915"/>
    <lineage>
        <taxon>Eukaryota</taxon>
        <taxon>Viridiplantae</taxon>
        <taxon>Streptophyta</taxon>
        <taxon>Embryophyta</taxon>
        <taxon>Tracheophyta</taxon>
        <taxon>Spermatophyta</taxon>
        <taxon>Magnoliopsida</taxon>
        <taxon>eudicotyledons</taxon>
        <taxon>Gunneridae</taxon>
        <taxon>Pentapetalae</taxon>
        <taxon>rosids</taxon>
        <taxon>fabids</taxon>
        <taxon>Fabales</taxon>
        <taxon>Fabaceae</taxon>
        <taxon>Papilionoideae</taxon>
        <taxon>50 kb inversion clade</taxon>
        <taxon>NPAAA clade</taxon>
        <taxon>indigoferoid/millettioid clade</taxon>
        <taxon>Phaseoleae</taxon>
        <taxon>Vigna</taxon>
    </lineage>
</organism>
<protein>
    <recommendedName>
        <fullName evidence="4">Chromo domain-containing protein</fullName>
    </recommendedName>
</protein>
<name>A0AAQ3NSH7_VIGMU</name>
<dbReference type="SUPFAM" id="SSF54160">
    <property type="entry name" value="Chromo domain-like"/>
    <property type="match status" value="1"/>
</dbReference>
<proteinExistence type="predicted"/>
<keyword evidence="3" id="KW-1185">Reference proteome</keyword>
<dbReference type="Proteomes" id="UP001374535">
    <property type="component" value="Chromosome 4"/>
</dbReference>
<accession>A0AAQ3NSH7</accession>
<dbReference type="AlphaFoldDB" id="A0AAQ3NSH7"/>
<gene>
    <name evidence="2" type="ORF">V8G54_012204</name>
</gene>
<evidence type="ECO:0008006" key="4">
    <source>
        <dbReference type="Google" id="ProtNLM"/>
    </source>
</evidence>
<sequence>MFHISLLKKFQGNLPQQYLPLPLTTSEFGPTVQPWNILRCRVVTRNHKKVSQVLVQWDISDPKEATWEDVEEVKQVYPMFNIEDKVVFDEEGNVTCIKEKRQKRECTPEMGKGQRGQVAENVGNR</sequence>
<dbReference type="InterPro" id="IPR016197">
    <property type="entry name" value="Chromo-like_dom_sf"/>
</dbReference>